<feature type="compositionally biased region" description="Basic and acidic residues" evidence="1">
    <location>
        <begin position="1970"/>
        <end position="1981"/>
    </location>
</feature>
<feature type="compositionally biased region" description="Low complexity" evidence="1">
    <location>
        <begin position="1936"/>
        <end position="1947"/>
    </location>
</feature>
<feature type="transmembrane region" description="Helical" evidence="2">
    <location>
        <begin position="787"/>
        <end position="808"/>
    </location>
</feature>
<keyword evidence="2" id="KW-0812">Transmembrane</keyword>
<feature type="compositionally biased region" description="Gly residues" evidence="1">
    <location>
        <begin position="1724"/>
        <end position="1735"/>
    </location>
</feature>
<feature type="transmembrane region" description="Helical" evidence="2">
    <location>
        <begin position="306"/>
        <end position="327"/>
    </location>
</feature>
<feature type="compositionally biased region" description="Acidic residues" evidence="1">
    <location>
        <begin position="1524"/>
        <end position="1535"/>
    </location>
</feature>
<proteinExistence type="predicted"/>
<protein>
    <recommendedName>
        <fullName evidence="4">Transmembrane protein</fullName>
    </recommendedName>
</protein>
<dbReference type="EMBL" id="CDMZ01000706">
    <property type="protein sequence ID" value="CEM19893.1"/>
    <property type="molecule type" value="Genomic_DNA"/>
</dbReference>
<feature type="compositionally biased region" description="Low complexity" evidence="1">
    <location>
        <begin position="1803"/>
        <end position="1816"/>
    </location>
</feature>
<feature type="compositionally biased region" description="Low complexity" evidence="1">
    <location>
        <begin position="1844"/>
        <end position="1862"/>
    </location>
</feature>
<feature type="compositionally biased region" description="Basic and acidic residues" evidence="1">
    <location>
        <begin position="2092"/>
        <end position="2143"/>
    </location>
</feature>
<sequence length="2165" mass="233700">MSGEDGPLKGDVCPSGPATPFGPPSCWGGDRDRMMEVGSGGSRRSRDGGVCAGDSVASLLGAIDVERSPGIGFRAGRMRSGGDSEEGERSEGHEEGRPRRRLTTREAVAKKLSSEYRVLPADAVNLMVLKRLKLHRLETDPFFDPEGGPGMISSSTGTEGAQPDLTYNQAAALSLSLCFVQLLTIFALEPGLFNLTRDFQTLSGSFFQNIVPLWRVPGEMIRQGEMLATEHAITNLLRFLGILLFQHNIFAFLLERAKSLLLVCAIYLERAVEERGDSAVGDKKRWLLVAPLRLSVYRDALRAGDWVFFLAAWGFLSVPLLLSLVAISVINERTNNNVGLLLSGWFAVYAVIDMDVKLLRLLQAYGDTSLDFSFPHLVPKVLRGTQKRSAQISEELTSLAQRVAVRYMSLLTMVFVSPLLVAFGSLGGVHLNHGSTLDCVVFGVVILVEGLLHGHNWVVPSEEKRGLLVADLAVAGGAAVLWLQGAFRSSRVEFVTTLLQVCFTSHALLTGQWPRGTATGGQTGAQAGREGQVQDERGGQRGEGVKGREERRWWKSFVGPFHWMVILGNVSVLWISDGWVEVYGEDGRQYSTDDAGFVRAGFSVWLLGVGLVPFVKKWRLTRKHAALAGAVPLLHFAGTVACSLLFAGDFFPPGLSLIRFVSLAYLSTIPAALMFSVAVAVTEKEDEEGMVELPPFLSPIDDPTGPHAMGLPHQGEPSQQGTVKIDPRYLMQMHMQIQRGMSGGLSSVSGAISRLRSAPLQITHQQSALGGGAQQKEREKDKAEGEVGADVIFTLTSGYVTVFAVVSILSQEDITWVAVVGYSLYCSALFVVNIVIVAPLSPSLSLSAELSALVSSLFAARRRQSSTAGSPMQGGEGSGQHGGVEVPLVPPTRTDSVRPLLLPFPGDAVQQGDLLLSPPPLLPQQSPRGFLGGAGGESSLQGQRREREGGREGEEQAEEGGSQAPSRGGGVGGQSRGGAGAGLLPLSLPAPATSSSTLWESLFKLLDRAVQALYLLIFSIALLWVGGEFLGTNEADEQVCLFLVVLPASFAVLKGALNALGLGKDAAGAGDSLTSPSPSAPTGFVAPIAGVLRLALAAVSLVTWGSCMWDGWESVRDSAFSFPQRVAVSVLAVGILGVSAPHLVARWRVSDEEEEDAEGEGIGERNANGVPLQAVLLARQTSKKGSPIWLQRLRLVRRRFIFGLQLVVLSILSSFSWLWGTGELGTFLERTVGKGTSPVESVENIVVAACLSLFLALRTKTDQRKKRRTLREARSKFLFRRTRSLGAGKRNSPSSLRPFRERDRHGNLIYKRHHHRDDHSSMRGGYMLRSRSASAICCMPSPSAGGHSSIAATGFDRLQSPASLHLYLGDREAEPEAGASPCAPSRAKSAAAAGSRRKPTLEWAQTPLKSPPLSQRDRQGGTEEAGRLPMTRPSPSDGGRSRDGPLYLTQTQSQAQTGWRGPPGVSLQPRQPHGAVGGDLASPLPPLSRPTDRSGLPPSATAEQTPLPASSRPPVLDIPRIEVEPVEEERGEEGGEVSVETVKERESTQEGRGRLSWDNEGEREVEGEARQPSNALFFPPSSPDVSRAGSPKRSSVTERDRLLLESLPPVQSERDRGGTHSGRIQAYHLDWRFWKPLWCPPQSLLLSMAFVLLLLSLLLLFFLLWEEGRIQTWWAQRSERARGRPKKERVPPEMRRRWKRTQHPKRPPTPAPLPPLEDNSMQMQGGGGELGGDLSAGGVRDLKDYWRRGDGGFRQGWKGKRQMKLEQLGTGADWRGVGEKSDGEGGAERDGWKWYDQAGENDSAVSESAATSVSPSRPSVGDLLFSKQASEVRGEGDEGRNQDSSSEGELKSSSFSSSSVGSGEEEGEEDRKEGWLKDRREEESGGDLVERGGERIRSSSSSSTTTTSSSSSSLMSSPASFLSPRTFGGQHSVGVPFSSTESFPSSSKNLSENLWRSSDEEVVGEGMEGDGEKSGFEDSKEGAFLSSPSSSGLPRGATFFSPFMRQRGEGGKRTRDLEVKGSKSSDDASWRAPSSQSAPSFLPSPPDSADAASLPREISTGAGEDGVERTGRRFDVSSSGLRAGSSSEGSFEEVRGGKGREYKGQNASDAKERWQRTRDTNAWHRRDVERHQSSADSGSKDTENVVSPFSPFTNFPLEKDLKSLV</sequence>
<feature type="transmembrane region" description="Helical" evidence="2">
    <location>
        <begin position="466"/>
        <end position="483"/>
    </location>
</feature>
<feature type="transmembrane region" description="Helical" evidence="2">
    <location>
        <begin position="1084"/>
        <end position="1106"/>
    </location>
</feature>
<feature type="transmembrane region" description="Helical" evidence="2">
    <location>
        <begin position="814"/>
        <end position="838"/>
    </location>
</feature>
<feature type="compositionally biased region" description="Low complexity" evidence="1">
    <location>
        <begin position="1379"/>
        <end position="1394"/>
    </location>
</feature>
<feature type="compositionally biased region" description="Basic and acidic residues" evidence="1">
    <location>
        <begin position="1869"/>
        <end position="1897"/>
    </location>
</feature>
<feature type="compositionally biased region" description="Low complexity" evidence="1">
    <location>
        <begin position="2077"/>
        <end position="2089"/>
    </location>
</feature>
<feature type="transmembrane region" description="Helical" evidence="2">
    <location>
        <begin position="1042"/>
        <end position="1063"/>
    </location>
</feature>
<feature type="compositionally biased region" description="Basic and acidic residues" evidence="1">
    <location>
        <begin position="532"/>
        <end position="545"/>
    </location>
</feature>
<feature type="compositionally biased region" description="Basic and acidic residues" evidence="1">
    <location>
        <begin position="2006"/>
        <end position="2029"/>
    </location>
</feature>
<keyword evidence="2" id="KW-1133">Transmembrane helix</keyword>
<name>A0A0G4FXQ6_9ALVE</name>
<feature type="compositionally biased region" description="Basic and acidic residues" evidence="1">
    <location>
        <begin position="943"/>
        <end position="954"/>
    </location>
</feature>
<feature type="compositionally biased region" description="Low complexity" evidence="1">
    <location>
        <begin position="1898"/>
        <end position="1917"/>
    </location>
</feature>
<feature type="compositionally biased region" description="Basic residues" evidence="1">
    <location>
        <begin position="1696"/>
        <end position="1706"/>
    </location>
</feature>
<feature type="compositionally biased region" description="Polar residues" evidence="1">
    <location>
        <begin position="2144"/>
        <end position="2153"/>
    </location>
</feature>
<feature type="compositionally biased region" description="Acidic residues" evidence="1">
    <location>
        <begin position="1960"/>
        <end position="1969"/>
    </location>
</feature>
<feature type="transmembrane region" description="Helical" evidence="2">
    <location>
        <begin position="404"/>
        <end position="423"/>
    </location>
</feature>
<feature type="transmembrane region" description="Helical" evidence="2">
    <location>
        <begin position="1644"/>
        <end position="1665"/>
    </location>
</feature>
<feature type="transmembrane region" description="Helical" evidence="2">
    <location>
        <begin position="435"/>
        <end position="454"/>
    </location>
</feature>
<feature type="region of interest" description="Disordered" evidence="1">
    <location>
        <begin position="913"/>
        <end position="976"/>
    </location>
</feature>
<evidence type="ECO:0000256" key="1">
    <source>
        <dbReference type="SAM" id="MobiDB-lite"/>
    </source>
</evidence>
<keyword evidence="2" id="KW-0472">Membrane</keyword>
<feature type="region of interest" description="Disordered" evidence="1">
    <location>
        <begin position="1"/>
        <end position="50"/>
    </location>
</feature>
<feature type="compositionally biased region" description="Basic and acidic residues" evidence="1">
    <location>
        <begin position="87"/>
        <end position="103"/>
    </location>
</feature>
<evidence type="ECO:0000313" key="3">
    <source>
        <dbReference type="EMBL" id="CEM19893.1"/>
    </source>
</evidence>
<feature type="compositionally biased region" description="Basic and acidic residues" evidence="1">
    <location>
        <begin position="1541"/>
        <end position="1569"/>
    </location>
</feature>
<feature type="transmembrane region" description="Helical" evidence="2">
    <location>
        <begin position="557"/>
        <end position="576"/>
    </location>
</feature>
<feature type="transmembrane region" description="Helical" evidence="2">
    <location>
        <begin position="1200"/>
        <end position="1219"/>
    </location>
</feature>
<reference evidence="3" key="1">
    <citation type="submission" date="2014-11" db="EMBL/GenBank/DDBJ databases">
        <authorList>
            <person name="Otto D Thomas"/>
            <person name="Naeem Raeece"/>
        </authorList>
    </citation>
    <scope>NUCLEOTIDE SEQUENCE</scope>
</reference>
<feature type="transmembrane region" description="Helical" evidence="2">
    <location>
        <begin position="660"/>
        <end position="681"/>
    </location>
</feature>
<feature type="region of interest" description="Disordered" evidence="1">
    <location>
        <begin position="1677"/>
        <end position="1735"/>
    </location>
</feature>
<gene>
    <name evidence="3" type="ORF">Cvel_3865</name>
</gene>
<accession>A0A0G4FXQ6</accession>
<feature type="transmembrane region" description="Helical" evidence="2">
    <location>
        <begin position="1012"/>
        <end position="1030"/>
    </location>
</feature>
<feature type="compositionally biased region" description="Gly residues" evidence="1">
    <location>
        <begin position="967"/>
        <end position="976"/>
    </location>
</feature>
<organism evidence="3">
    <name type="scientific">Chromera velia CCMP2878</name>
    <dbReference type="NCBI Taxonomy" id="1169474"/>
    <lineage>
        <taxon>Eukaryota</taxon>
        <taxon>Sar</taxon>
        <taxon>Alveolata</taxon>
        <taxon>Colpodellida</taxon>
        <taxon>Chromeraceae</taxon>
        <taxon>Chromera</taxon>
    </lineage>
</organism>
<feature type="transmembrane region" description="Helical" evidence="2">
    <location>
        <begin position="1239"/>
        <end position="1257"/>
    </location>
</feature>
<feature type="compositionally biased region" description="Basic and acidic residues" evidence="1">
    <location>
        <begin position="1415"/>
        <end position="1426"/>
    </location>
</feature>
<feature type="transmembrane region" description="Helical" evidence="2">
    <location>
        <begin position="596"/>
        <end position="615"/>
    </location>
</feature>
<feature type="region of interest" description="Disordered" evidence="1">
    <location>
        <begin position="514"/>
        <end position="545"/>
    </location>
</feature>
<feature type="region of interest" description="Disordered" evidence="1">
    <location>
        <begin position="72"/>
        <end position="103"/>
    </location>
</feature>
<feature type="compositionally biased region" description="Gly residues" evidence="1">
    <location>
        <begin position="872"/>
        <end position="882"/>
    </location>
</feature>
<feature type="compositionally biased region" description="Basic and acidic residues" evidence="1">
    <location>
        <begin position="2066"/>
        <end position="2075"/>
    </location>
</feature>
<feature type="compositionally biased region" description="Basic and acidic residues" evidence="1">
    <location>
        <begin position="1830"/>
        <end position="1841"/>
    </location>
</feature>
<feature type="compositionally biased region" description="Basic and acidic residues" evidence="1">
    <location>
        <begin position="1677"/>
        <end position="1695"/>
    </location>
</feature>
<feature type="region of interest" description="Disordered" evidence="1">
    <location>
        <begin position="865"/>
        <end position="892"/>
    </location>
</feature>
<feature type="region of interest" description="Disordered" evidence="1">
    <location>
        <begin position="1375"/>
        <end position="1601"/>
    </location>
</feature>
<feature type="transmembrane region" description="Helical" evidence="2">
    <location>
        <begin position="627"/>
        <end position="648"/>
    </location>
</feature>
<feature type="compositionally biased region" description="Polar residues" evidence="1">
    <location>
        <begin position="1448"/>
        <end position="1457"/>
    </location>
</feature>
<evidence type="ECO:0000256" key="2">
    <source>
        <dbReference type="SAM" id="Phobius"/>
    </source>
</evidence>
<feature type="region of interest" description="Disordered" evidence="1">
    <location>
        <begin position="1768"/>
        <end position="2165"/>
    </location>
</feature>
<dbReference type="VEuPathDB" id="CryptoDB:Cvel_3865"/>
<evidence type="ECO:0008006" key="4">
    <source>
        <dbReference type="Google" id="ProtNLM"/>
    </source>
</evidence>
<feature type="compositionally biased region" description="Basic and acidic residues" evidence="1">
    <location>
        <begin position="1776"/>
        <end position="1793"/>
    </location>
</feature>